<evidence type="ECO:0000313" key="2">
    <source>
        <dbReference type="Proteomes" id="UP000813462"/>
    </source>
</evidence>
<dbReference type="AlphaFoldDB" id="A0A978UEW4"/>
<dbReference type="PANTHER" id="PTHR15140:SF57">
    <property type="entry name" value="RX N-TERMINAL DOMAIN-CONTAINING PROTEIN"/>
    <property type="match status" value="1"/>
</dbReference>
<comment type="caution">
    <text evidence="1">The sequence shown here is derived from an EMBL/GenBank/DDBJ whole genome shotgun (WGS) entry which is preliminary data.</text>
</comment>
<evidence type="ECO:0000313" key="1">
    <source>
        <dbReference type="EMBL" id="KAH7513307.1"/>
    </source>
</evidence>
<gene>
    <name evidence="1" type="ORF">FEM48_Zijuj12G0186200</name>
</gene>
<dbReference type="EMBL" id="JAEACU010000012">
    <property type="protein sequence ID" value="KAH7513307.1"/>
    <property type="molecule type" value="Genomic_DNA"/>
</dbReference>
<accession>A0A978UEW4</accession>
<proteinExistence type="predicted"/>
<name>A0A978UEW4_ZIZJJ</name>
<organism evidence="1 2">
    <name type="scientific">Ziziphus jujuba var. spinosa</name>
    <dbReference type="NCBI Taxonomy" id="714518"/>
    <lineage>
        <taxon>Eukaryota</taxon>
        <taxon>Viridiplantae</taxon>
        <taxon>Streptophyta</taxon>
        <taxon>Embryophyta</taxon>
        <taxon>Tracheophyta</taxon>
        <taxon>Spermatophyta</taxon>
        <taxon>Magnoliopsida</taxon>
        <taxon>eudicotyledons</taxon>
        <taxon>Gunneridae</taxon>
        <taxon>Pentapetalae</taxon>
        <taxon>rosids</taxon>
        <taxon>fabids</taxon>
        <taxon>Rosales</taxon>
        <taxon>Rhamnaceae</taxon>
        <taxon>Paliureae</taxon>
        <taxon>Ziziphus</taxon>
    </lineage>
</organism>
<dbReference type="InterPro" id="IPR032675">
    <property type="entry name" value="LRR_dom_sf"/>
</dbReference>
<protein>
    <submittedName>
        <fullName evidence="1">Uncharacterized protein</fullName>
    </submittedName>
</protein>
<dbReference type="PANTHER" id="PTHR15140">
    <property type="entry name" value="TUBULIN-SPECIFIC CHAPERONE E"/>
    <property type="match status" value="1"/>
</dbReference>
<sequence>MENLRVLKIIRKTYESNVRSSILSCKNDEFPNLEVFEMMALSVETWELENGAMPTLQRLVIKECYELRDLPNQVCSLTKLQLVEVSRMSGYLRRRLMGLNKKILCLSS</sequence>
<dbReference type="Gene3D" id="3.80.10.10">
    <property type="entry name" value="Ribonuclease Inhibitor"/>
    <property type="match status" value="1"/>
</dbReference>
<reference evidence="1" key="1">
    <citation type="journal article" date="2021" name="Front. Plant Sci.">
        <title>Chromosome-Scale Genome Assembly for Chinese Sour Jujube and Insights Into Its Genome Evolution and Domestication Signature.</title>
        <authorList>
            <person name="Shen L.-Y."/>
            <person name="Luo H."/>
            <person name="Wang X.-L."/>
            <person name="Wang X.-M."/>
            <person name="Qiu X.-J."/>
            <person name="Liu H."/>
            <person name="Zhou S.-S."/>
            <person name="Jia K.-H."/>
            <person name="Nie S."/>
            <person name="Bao Y.-T."/>
            <person name="Zhang R.-G."/>
            <person name="Yun Q.-Z."/>
            <person name="Chai Y.-H."/>
            <person name="Lu J.-Y."/>
            <person name="Li Y."/>
            <person name="Zhao S.-W."/>
            <person name="Mao J.-F."/>
            <person name="Jia S.-G."/>
            <person name="Mao Y.-M."/>
        </authorList>
    </citation>
    <scope>NUCLEOTIDE SEQUENCE</scope>
    <source>
        <strain evidence="1">AT0</strain>
        <tissue evidence="1">Leaf</tissue>
    </source>
</reference>
<dbReference type="Proteomes" id="UP000813462">
    <property type="component" value="Unassembled WGS sequence"/>
</dbReference>